<keyword evidence="8" id="KW-0175">Coiled coil</keyword>
<evidence type="ECO:0000256" key="2">
    <source>
        <dbReference type="ARBA" id="ARBA00004496"/>
    </source>
</evidence>
<feature type="region of interest" description="Disordered" evidence="9">
    <location>
        <begin position="309"/>
        <end position="328"/>
    </location>
</feature>
<keyword evidence="3" id="KW-0963">Cytoplasm</keyword>
<dbReference type="STRING" id="7266.A0A3B0KEF2"/>
<comment type="function">
    <text evidence="6">May negatively affect PAX8-induced thyroglobulin/TG transcription.</text>
</comment>
<dbReference type="Gene3D" id="1.10.287.110">
    <property type="entry name" value="DnaJ domain"/>
    <property type="match status" value="1"/>
</dbReference>
<evidence type="ECO:0000313" key="12">
    <source>
        <dbReference type="Proteomes" id="UP000268350"/>
    </source>
</evidence>
<keyword evidence="12" id="KW-1185">Reference proteome</keyword>
<evidence type="ECO:0000256" key="6">
    <source>
        <dbReference type="ARBA" id="ARBA00053783"/>
    </source>
</evidence>
<keyword evidence="4" id="KW-0143">Chaperone</keyword>
<dbReference type="Proteomes" id="UP000268350">
    <property type="component" value="Unassembled WGS sequence"/>
</dbReference>
<evidence type="ECO:0000256" key="1">
    <source>
        <dbReference type="ARBA" id="ARBA00004123"/>
    </source>
</evidence>
<dbReference type="EMBL" id="OUUW01000007">
    <property type="protein sequence ID" value="SPP83421.1"/>
    <property type="molecule type" value="Genomic_DNA"/>
</dbReference>
<evidence type="ECO:0000256" key="4">
    <source>
        <dbReference type="ARBA" id="ARBA00023186"/>
    </source>
</evidence>
<dbReference type="PROSITE" id="PS50076">
    <property type="entry name" value="DNAJ_2"/>
    <property type="match status" value="1"/>
</dbReference>
<reference evidence="12" key="1">
    <citation type="submission" date="2018-01" db="EMBL/GenBank/DDBJ databases">
        <authorList>
            <person name="Alioto T."/>
            <person name="Alioto T."/>
        </authorList>
    </citation>
    <scope>NUCLEOTIDE SEQUENCE [LARGE SCALE GENOMIC DNA]</scope>
</reference>
<dbReference type="GO" id="GO:0005737">
    <property type="term" value="C:cytoplasm"/>
    <property type="evidence" value="ECO:0007669"/>
    <property type="project" value="UniProtKB-SubCell"/>
</dbReference>
<evidence type="ECO:0000256" key="9">
    <source>
        <dbReference type="SAM" id="MobiDB-lite"/>
    </source>
</evidence>
<dbReference type="InterPro" id="IPR052094">
    <property type="entry name" value="Pre-mRNA-splicing_ERAD"/>
</dbReference>
<evidence type="ECO:0000259" key="10">
    <source>
        <dbReference type="PROSITE" id="PS50076"/>
    </source>
</evidence>
<protein>
    <recommendedName>
        <fullName evidence="7">DnaJ homolog subfamily C member 17</fullName>
    </recommendedName>
</protein>
<dbReference type="InterPro" id="IPR036869">
    <property type="entry name" value="J_dom_sf"/>
</dbReference>
<dbReference type="PANTHER" id="PTHR44313">
    <property type="entry name" value="DNAJ HOMOLOG SUBFAMILY C MEMBER 17"/>
    <property type="match status" value="1"/>
</dbReference>
<dbReference type="OMA" id="NPLHFQW"/>
<gene>
    <name evidence="11" type="ORF">DGUA_6G018269</name>
</gene>
<dbReference type="CDD" id="cd06257">
    <property type="entry name" value="DnaJ"/>
    <property type="match status" value="1"/>
</dbReference>
<dbReference type="InterPro" id="IPR001623">
    <property type="entry name" value="DnaJ_domain"/>
</dbReference>
<dbReference type="Pfam" id="PF00226">
    <property type="entry name" value="DnaJ"/>
    <property type="match status" value="1"/>
</dbReference>
<dbReference type="GO" id="GO:0005681">
    <property type="term" value="C:spliceosomal complex"/>
    <property type="evidence" value="ECO:0007669"/>
    <property type="project" value="TreeGrafter"/>
</dbReference>
<evidence type="ECO:0000256" key="8">
    <source>
        <dbReference type="SAM" id="Coils"/>
    </source>
</evidence>
<dbReference type="FunFam" id="1.10.287.110:FF:000059">
    <property type="entry name" value="dnaJ homolog subfamily C member 17"/>
    <property type="match status" value="1"/>
</dbReference>
<evidence type="ECO:0000256" key="5">
    <source>
        <dbReference type="ARBA" id="ARBA00023242"/>
    </source>
</evidence>
<dbReference type="PANTHER" id="PTHR44313:SF1">
    <property type="entry name" value="DNAJ HOMOLOG SUBFAMILY C MEMBER 17"/>
    <property type="match status" value="1"/>
</dbReference>
<comment type="subcellular location">
    <subcellularLocation>
        <location evidence="2">Cytoplasm</location>
    </subcellularLocation>
    <subcellularLocation>
        <location evidence="1">Nucleus</location>
    </subcellularLocation>
</comment>
<dbReference type="InterPro" id="IPR034254">
    <property type="entry name" value="DNAJC17_RRM"/>
</dbReference>
<feature type="coiled-coil region" evidence="8">
    <location>
        <begin position="142"/>
        <end position="223"/>
    </location>
</feature>
<evidence type="ECO:0000256" key="7">
    <source>
        <dbReference type="ARBA" id="ARBA00074360"/>
    </source>
</evidence>
<name>A0A3B0KEF2_DROGU</name>
<dbReference type="InterPro" id="IPR012677">
    <property type="entry name" value="Nucleotide-bd_a/b_plait_sf"/>
</dbReference>
<dbReference type="Gene3D" id="3.30.70.330">
    <property type="match status" value="1"/>
</dbReference>
<evidence type="ECO:0000256" key="3">
    <source>
        <dbReference type="ARBA" id="ARBA00022490"/>
    </source>
</evidence>
<dbReference type="GO" id="GO:0000390">
    <property type="term" value="P:spliceosomal complex disassembly"/>
    <property type="evidence" value="ECO:0007669"/>
    <property type="project" value="TreeGrafter"/>
</dbReference>
<dbReference type="CDD" id="cd12429">
    <property type="entry name" value="RRM_DNAJC17"/>
    <property type="match status" value="1"/>
</dbReference>
<dbReference type="PRINTS" id="PR00625">
    <property type="entry name" value="JDOMAIN"/>
</dbReference>
<feature type="domain" description="J" evidence="10">
    <location>
        <begin position="74"/>
        <end position="139"/>
    </location>
</feature>
<proteinExistence type="predicted"/>
<evidence type="ECO:0000313" key="11">
    <source>
        <dbReference type="EMBL" id="SPP83421.1"/>
    </source>
</evidence>
<dbReference type="SUPFAM" id="SSF46565">
    <property type="entry name" value="Chaperone J-domain"/>
    <property type="match status" value="1"/>
</dbReference>
<accession>A0A3B0KEF2</accession>
<dbReference type="AlphaFoldDB" id="A0A3B0KEF2"/>
<dbReference type="OrthoDB" id="259708at2759"/>
<keyword evidence="5" id="KW-0539">Nucleus</keyword>
<sequence>MQLIHILVIFRTLQQQIPRQTNHTLCPAVLPTCCNEQLFERRLLLFATVVISSPVEIKSNRIAKMASKKFSDINLYDLLGISIEAEQNEIRKAYRKRALDCHPDKNPDNPQAAERFHELSKALGILTDETARAAYDKVLRAKKAAELRSKQLDSKRQKLKQELEEREKAALHKLHASQPYSTVRKSDEDVLQEQIERLRREGSKMLEEEQQAMREQMKRSYAEKRKPQQATFDSSQHRIKIKWKTEKGDYSQEKLLKFLKKYGEVVALVMNSKRGGRAMVELKTREACDMILAYEKGDPSNPLHFQWVTPPAEEKPPNVSSNNSPLDFEDLAKRQLRQVRERQRLIEQMMKDDQTNE</sequence>
<dbReference type="SMART" id="SM00271">
    <property type="entry name" value="DnaJ"/>
    <property type="match status" value="1"/>
</dbReference>
<organism evidence="11 12">
    <name type="scientific">Drosophila guanche</name>
    <name type="common">Fruit fly</name>
    <dbReference type="NCBI Taxonomy" id="7266"/>
    <lineage>
        <taxon>Eukaryota</taxon>
        <taxon>Metazoa</taxon>
        <taxon>Ecdysozoa</taxon>
        <taxon>Arthropoda</taxon>
        <taxon>Hexapoda</taxon>
        <taxon>Insecta</taxon>
        <taxon>Pterygota</taxon>
        <taxon>Neoptera</taxon>
        <taxon>Endopterygota</taxon>
        <taxon>Diptera</taxon>
        <taxon>Brachycera</taxon>
        <taxon>Muscomorpha</taxon>
        <taxon>Ephydroidea</taxon>
        <taxon>Drosophilidae</taxon>
        <taxon>Drosophila</taxon>
        <taxon>Sophophora</taxon>
    </lineage>
</organism>